<evidence type="ECO:0000313" key="3">
    <source>
        <dbReference type="Proteomes" id="UP000242519"/>
    </source>
</evidence>
<sequence length="311" mass="32622">MATKRISSACLASSIRVSILRIPSCHVTRRYLISQLHTTAARYEQQKANTSAKGDLAPQILRRGSNLYKNADEAVADLKSGSTSLKTIIAALVRRGREGLGGLTAVSNNAGSGSGGGLSPLVESGQIEWLALSFLGANKTLEEKYLGGEIAIELCPQGTIAERIRAGGAGIPAFFTSTGVNDDPGSWKAAIIGALEVSAAGDLANFMIPGRVFKGMGGAMDVVGNPVQTKIVVATDHVARDGSPKVVETCELPLTGARVVSTIITDLCVFEVDRQKSGLTLTELAPRVGAEEVRSKTGAEFKLAEDVRLME</sequence>
<evidence type="ECO:0000256" key="1">
    <source>
        <dbReference type="ARBA" id="ARBA00022679"/>
    </source>
</evidence>
<dbReference type="Pfam" id="PF01144">
    <property type="entry name" value="CoA_trans"/>
    <property type="match status" value="2"/>
</dbReference>
<dbReference type="InterPro" id="IPR037171">
    <property type="entry name" value="NagB/RpiA_transferase-like"/>
</dbReference>
<keyword evidence="3" id="KW-1185">Reference proteome</keyword>
<protein>
    <submittedName>
        <fullName evidence="2">Uncharacterized protein</fullName>
    </submittedName>
</protein>
<reference evidence="2 3" key="1">
    <citation type="submission" date="2017-04" db="EMBL/GenBank/DDBJ databases">
        <title>Draft genome sequence of Marssonina coronaria NL1: causal agent of apple blotch.</title>
        <authorList>
            <person name="Cheng Q."/>
        </authorList>
    </citation>
    <scope>NUCLEOTIDE SEQUENCE [LARGE SCALE GENOMIC DNA]</scope>
    <source>
        <strain evidence="2 3">NL1</strain>
    </source>
</reference>
<dbReference type="STRING" id="503106.A0A218Z3Z0"/>
<comment type="caution">
    <text evidence="2">The sequence shown here is derived from an EMBL/GenBank/DDBJ whole genome shotgun (WGS) entry which is preliminary data.</text>
</comment>
<accession>A0A218Z3Z0</accession>
<evidence type="ECO:0000313" key="2">
    <source>
        <dbReference type="EMBL" id="OWP01956.1"/>
    </source>
</evidence>
<dbReference type="PANTHER" id="PTHR13707:SF60">
    <property type="entry name" value="ACETATE COA-TRANSFERASE SUBUNIT ALPHA"/>
    <property type="match status" value="1"/>
</dbReference>
<dbReference type="Gene3D" id="3.40.1080.10">
    <property type="entry name" value="Glutaconate Coenzyme A-transferase"/>
    <property type="match status" value="1"/>
</dbReference>
<name>A0A218Z3Z0_9HELO</name>
<proteinExistence type="predicted"/>
<dbReference type="EMBL" id="MZNU01000253">
    <property type="protein sequence ID" value="OWP01956.1"/>
    <property type="molecule type" value="Genomic_DNA"/>
</dbReference>
<gene>
    <name evidence="2" type="ORF">B2J93_4582</name>
</gene>
<dbReference type="AlphaFoldDB" id="A0A218Z3Z0"/>
<dbReference type="Proteomes" id="UP000242519">
    <property type="component" value="Unassembled WGS sequence"/>
</dbReference>
<dbReference type="SMART" id="SM00882">
    <property type="entry name" value="CoA_trans"/>
    <property type="match status" value="1"/>
</dbReference>
<keyword evidence="1" id="KW-0808">Transferase</keyword>
<dbReference type="OrthoDB" id="1933379at2759"/>
<organism evidence="2 3">
    <name type="scientific">Diplocarpon coronariae</name>
    <dbReference type="NCBI Taxonomy" id="2795749"/>
    <lineage>
        <taxon>Eukaryota</taxon>
        <taxon>Fungi</taxon>
        <taxon>Dikarya</taxon>
        <taxon>Ascomycota</taxon>
        <taxon>Pezizomycotina</taxon>
        <taxon>Leotiomycetes</taxon>
        <taxon>Helotiales</taxon>
        <taxon>Drepanopezizaceae</taxon>
        <taxon>Diplocarpon</taxon>
    </lineage>
</organism>
<dbReference type="SUPFAM" id="SSF100950">
    <property type="entry name" value="NagB/RpiA/CoA transferase-like"/>
    <property type="match status" value="2"/>
</dbReference>
<dbReference type="GO" id="GO:0008410">
    <property type="term" value="F:CoA-transferase activity"/>
    <property type="evidence" value="ECO:0007669"/>
    <property type="project" value="InterPro"/>
</dbReference>
<dbReference type="InParanoid" id="A0A218Z3Z0"/>
<dbReference type="InterPro" id="IPR004165">
    <property type="entry name" value="CoA_trans_fam_I"/>
</dbReference>
<dbReference type="PANTHER" id="PTHR13707">
    <property type="entry name" value="KETOACID-COENZYME A TRANSFERASE"/>
    <property type="match status" value="1"/>
</dbReference>